<keyword evidence="2" id="KW-1133">Transmembrane helix</keyword>
<name>A0A250KYH0_9GAMM</name>
<protein>
    <submittedName>
        <fullName evidence="3">Uncharacterized protein</fullName>
    </submittedName>
</protein>
<accession>A0A250KYH0</accession>
<dbReference type="KEGG" id="mmai:sS8_4752"/>
<reference evidence="3 4" key="1">
    <citation type="submission" date="2016-12" db="EMBL/GenBank/DDBJ databases">
        <title>Genome sequencing of Methylocaldum marinum.</title>
        <authorList>
            <person name="Takeuchi M."/>
            <person name="Kamagata Y."/>
            <person name="Hiraoka S."/>
            <person name="Oshima K."/>
            <person name="Hattori M."/>
            <person name="Iwasaki W."/>
        </authorList>
    </citation>
    <scope>NUCLEOTIDE SEQUENCE [LARGE SCALE GENOMIC DNA]</scope>
    <source>
        <strain evidence="3 4">S8</strain>
    </source>
</reference>
<dbReference type="RefSeq" id="WP_119631808.1">
    <property type="nucleotide sequence ID" value="NZ_AP017928.1"/>
</dbReference>
<organism evidence="3 4">
    <name type="scientific">Methylocaldum marinum</name>
    <dbReference type="NCBI Taxonomy" id="1432792"/>
    <lineage>
        <taxon>Bacteria</taxon>
        <taxon>Pseudomonadati</taxon>
        <taxon>Pseudomonadota</taxon>
        <taxon>Gammaproteobacteria</taxon>
        <taxon>Methylococcales</taxon>
        <taxon>Methylococcaceae</taxon>
        <taxon>Methylocaldum</taxon>
    </lineage>
</organism>
<gene>
    <name evidence="3" type="ORF">sS8_4752</name>
</gene>
<dbReference type="EMBL" id="AP017928">
    <property type="protein sequence ID" value="BBA36675.1"/>
    <property type="molecule type" value="Genomic_DNA"/>
</dbReference>
<keyword evidence="2" id="KW-0812">Transmembrane</keyword>
<proteinExistence type="predicted"/>
<keyword evidence="4" id="KW-1185">Reference proteome</keyword>
<evidence type="ECO:0000313" key="3">
    <source>
        <dbReference type="EMBL" id="BBA36675.1"/>
    </source>
</evidence>
<feature type="region of interest" description="Disordered" evidence="1">
    <location>
        <begin position="89"/>
        <end position="117"/>
    </location>
</feature>
<evidence type="ECO:0000313" key="4">
    <source>
        <dbReference type="Proteomes" id="UP000266313"/>
    </source>
</evidence>
<feature type="transmembrane region" description="Helical" evidence="2">
    <location>
        <begin position="20"/>
        <end position="48"/>
    </location>
</feature>
<keyword evidence="2" id="KW-0472">Membrane</keyword>
<evidence type="ECO:0000256" key="1">
    <source>
        <dbReference type="SAM" id="MobiDB-lite"/>
    </source>
</evidence>
<evidence type="ECO:0000256" key="2">
    <source>
        <dbReference type="SAM" id="Phobius"/>
    </source>
</evidence>
<dbReference type="Proteomes" id="UP000266313">
    <property type="component" value="Chromosome"/>
</dbReference>
<dbReference type="AlphaFoldDB" id="A0A250KYH0"/>
<sequence length="117" mass="13057">MNKRFFLPDHAIRQELGCLVFTLAPIGILLAAIMVFDLGGFGLATIPAKLAHQISLVDRNISMELSELRARLVWLTAVLILLRHLDRSGDRQYSDDSPQHKPPEFSVFHLDHGSAGK</sequence>